<dbReference type="Proteomes" id="UP000886749">
    <property type="component" value="Unassembled WGS sequence"/>
</dbReference>
<evidence type="ECO:0000313" key="1">
    <source>
        <dbReference type="EMBL" id="HIR40386.1"/>
    </source>
</evidence>
<reference evidence="1" key="2">
    <citation type="journal article" date="2021" name="PeerJ">
        <title>Extensive microbial diversity within the chicken gut microbiome revealed by metagenomics and culture.</title>
        <authorList>
            <person name="Gilroy R."/>
            <person name="Ravi A."/>
            <person name="Getino M."/>
            <person name="Pursley I."/>
            <person name="Horton D.L."/>
            <person name="Alikhan N.F."/>
            <person name="Baker D."/>
            <person name="Gharbi K."/>
            <person name="Hall N."/>
            <person name="Watson M."/>
            <person name="Adriaenssens E.M."/>
            <person name="Foster-Nyarko E."/>
            <person name="Jarju S."/>
            <person name="Secka A."/>
            <person name="Antonio M."/>
            <person name="Oren A."/>
            <person name="Chaudhuri R.R."/>
            <person name="La Ragione R."/>
            <person name="Hildebrand F."/>
            <person name="Pallen M.J."/>
        </authorList>
    </citation>
    <scope>NUCLEOTIDE SEQUENCE</scope>
    <source>
        <strain evidence="1">CHK184-25365</strain>
    </source>
</reference>
<accession>A0A9D1AIH8</accession>
<dbReference type="AlphaFoldDB" id="A0A9D1AIH8"/>
<evidence type="ECO:0000313" key="2">
    <source>
        <dbReference type="Proteomes" id="UP000886749"/>
    </source>
</evidence>
<name>A0A9D1AIH8_9FIRM</name>
<dbReference type="EMBL" id="DVGY01000024">
    <property type="protein sequence ID" value="HIR40386.1"/>
    <property type="molecule type" value="Genomic_DNA"/>
</dbReference>
<protein>
    <submittedName>
        <fullName evidence="1">Uncharacterized protein</fullName>
    </submittedName>
</protein>
<reference evidence="1" key="1">
    <citation type="submission" date="2020-10" db="EMBL/GenBank/DDBJ databases">
        <authorList>
            <person name="Gilroy R."/>
        </authorList>
    </citation>
    <scope>NUCLEOTIDE SEQUENCE</scope>
    <source>
        <strain evidence="1">CHK184-25365</strain>
    </source>
</reference>
<sequence length="139" mass="15823">MKKIISGKRYDTDSAKLIGGWDENLLNDLFYTGENLYRKRTGEFFLHCFGGAKTRFARQIDGDRWTGGEEIIPLSEESAREWAEKNLNADEYEAAFNVQEGRIIRSVSLTERAAEKAESDAKENGLNFSAYIEKLIMKG</sequence>
<proteinExistence type="predicted"/>
<organism evidence="1 2">
    <name type="scientific">Candidatus Egerieicola pullicola</name>
    <dbReference type="NCBI Taxonomy" id="2840775"/>
    <lineage>
        <taxon>Bacteria</taxon>
        <taxon>Bacillati</taxon>
        <taxon>Bacillota</taxon>
        <taxon>Clostridia</taxon>
        <taxon>Eubacteriales</taxon>
        <taxon>Oscillospiraceae</taxon>
        <taxon>Oscillospiraceae incertae sedis</taxon>
        <taxon>Candidatus Egerieicola</taxon>
    </lineage>
</organism>
<comment type="caution">
    <text evidence="1">The sequence shown here is derived from an EMBL/GenBank/DDBJ whole genome shotgun (WGS) entry which is preliminary data.</text>
</comment>
<gene>
    <name evidence="1" type="ORF">IAB36_00950</name>
</gene>